<evidence type="ECO:0000256" key="4">
    <source>
        <dbReference type="ARBA" id="ARBA00022737"/>
    </source>
</evidence>
<evidence type="ECO:0000256" key="2">
    <source>
        <dbReference type="ARBA" id="ARBA00010143"/>
    </source>
</evidence>
<dbReference type="GO" id="GO:0006364">
    <property type="term" value="P:rRNA processing"/>
    <property type="evidence" value="ECO:0007669"/>
    <property type="project" value="UniProtKB-UniRule"/>
</dbReference>
<comment type="similarity">
    <text evidence="2 6">Belongs to the WD repeat IPI3/WDR18 family.</text>
</comment>
<evidence type="ECO:0000256" key="1">
    <source>
        <dbReference type="ARBA" id="ARBA00002355"/>
    </source>
</evidence>
<dbReference type="InterPro" id="IPR036322">
    <property type="entry name" value="WD40_repeat_dom_sf"/>
</dbReference>
<dbReference type="InterPro" id="IPR045227">
    <property type="entry name" value="WDR18/Ipi3/RID3"/>
</dbReference>
<gene>
    <name evidence="8" type="ORF">B0A49_06857</name>
</gene>
<reference evidence="8 9" key="1">
    <citation type="submission" date="2017-03" db="EMBL/GenBank/DDBJ databases">
        <title>Genomes of endolithic fungi from Antarctica.</title>
        <authorList>
            <person name="Coleine C."/>
            <person name="Masonjones S."/>
            <person name="Stajich J.E."/>
        </authorList>
    </citation>
    <scope>NUCLEOTIDE SEQUENCE [LARGE SCALE GENOMIC DNA]</scope>
    <source>
        <strain evidence="8 9">CCFEE 5187</strain>
    </source>
</reference>
<feature type="compositionally biased region" description="Basic and acidic residues" evidence="7">
    <location>
        <begin position="582"/>
        <end position="592"/>
    </location>
</feature>
<evidence type="ECO:0000256" key="6">
    <source>
        <dbReference type="RuleBase" id="RU369067"/>
    </source>
</evidence>
<comment type="subunit">
    <text evidence="6">Component of the RIX1 complex, composed of IPI1, RIX1/IPI2 and IPI3 in a 1:2:2 stoichiometry. The complex interacts (via RIX1) with MDN1 (via its hexameric AAA ATPase ring) and the pre-60S ribosome particles.</text>
</comment>
<sequence>MLTEHFIASISAPSKTPPTPTARDAGIFLYEHQPLAALRSTYKKSVTSQNCLAVSASHVFAAQAEKAVVHVYGREKGNQEALIPFSERIRCVALACDDTILVLGTESGRLYLWEVCMLKPHERTIRRLTYGKTCTGRRVATPQSHLQPVTVLAVDPTSSFLLSGSADAEILIWSIPNLLSFSPPSSNRLSSEAPIVSPSHRLSDHGGAITALVIGRSSSSANIAVSAGKDNYIRVWDYRTGKLLRTFFALAPYCLALDPMDRAVYVGNEDGSIQLIDFFHPSDANMSMNTLRDSSHSQTAVDSNPTKCWVAQSQNLGACLGLSVSWDGSTLLSGHASGKVASWDVARGTYTSTITALSGSVTNLSYLPVSGFSSSTLSHSTQSKRDSSIKIHAVTKPRNDQFDTNEGRVVQSDYNLTVQFLTQLSAFGASAISSPANKGTVFEEALTHPCFPTTMVEEGLAELAAWNQPQTPSSLDGHASGGSGFMALDSATDATSLEMSAEQQNADLLEQIAALQRVQKVSLDQLEGLRLERKILVAEQREHRKRQLAKERRRSEKNRAALERREVVMEDDDDELSSESDDGSHEMGSESD</sequence>
<dbReference type="OrthoDB" id="756370at2759"/>
<protein>
    <recommendedName>
        <fullName evidence="6">Pre-rRNA-processing protein IPI3</fullName>
    </recommendedName>
</protein>
<keyword evidence="9" id="KW-1185">Reference proteome</keyword>
<evidence type="ECO:0000256" key="7">
    <source>
        <dbReference type="SAM" id="MobiDB-lite"/>
    </source>
</evidence>
<proteinExistence type="inferred from homology"/>
<dbReference type="SMART" id="SM00320">
    <property type="entry name" value="WD40"/>
    <property type="match status" value="5"/>
</dbReference>
<feature type="compositionally biased region" description="Basic and acidic residues" evidence="7">
    <location>
        <begin position="541"/>
        <end position="568"/>
    </location>
</feature>
<dbReference type="GO" id="GO:0006261">
    <property type="term" value="P:DNA-templated DNA replication"/>
    <property type="evidence" value="ECO:0007669"/>
    <property type="project" value="TreeGrafter"/>
</dbReference>
<dbReference type="Proteomes" id="UP000308768">
    <property type="component" value="Unassembled WGS sequence"/>
</dbReference>
<dbReference type="PANTHER" id="PTHR18763:SF0">
    <property type="entry name" value="WD REPEAT-CONTAINING PROTEIN 18"/>
    <property type="match status" value="1"/>
</dbReference>
<dbReference type="InterPro" id="IPR001680">
    <property type="entry name" value="WD40_rpt"/>
</dbReference>
<accession>A0A4U0WTJ0</accession>
<dbReference type="PROSITE" id="PS50082">
    <property type="entry name" value="WD_REPEATS_2"/>
    <property type="match status" value="2"/>
</dbReference>
<dbReference type="InterPro" id="IPR015943">
    <property type="entry name" value="WD40/YVTN_repeat-like_dom_sf"/>
</dbReference>
<dbReference type="STRING" id="331657.A0A4U0WTJ0"/>
<keyword evidence="6" id="KW-0539">Nucleus</keyword>
<comment type="subcellular location">
    <subcellularLocation>
        <location evidence="6">Nucleus</location>
    </subcellularLocation>
</comment>
<feature type="region of interest" description="Disordered" evidence="7">
    <location>
        <begin position="541"/>
        <end position="592"/>
    </location>
</feature>
<dbReference type="SUPFAM" id="SSF50978">
    <property type="entry name" value="WD40 repeat-like"/>
    <property type="match status" value="1"/>
</dbReference>
<name>A0A4U0WTJ0_9PEZI</name>
<dbReference type="EMBL" id="NAJN01001090">
    <property type="protein sequence ID" value="TKA65843.1"/>
    <property type="molecule type" value="Genomic_DNA"/>
</dbReference>
<dbReference type="AlphaFoldDB" id="A0A4U0WTJ0"/>
<evidence type="ECO:0000256" key="5">
    <source>
        <dbReference type="PROSITE-ProRule" id="PRU00221"/>
    </source>
</evidence>
<evidence type="ECO:0000313" key="8">
    <source>
        <dbReference type="EMBL" id="TKA65843.1"/>
    </source>
</evidence>
<comment type="caution">
    <text evidence="8">The sequence shown here is derived from an EMBL/GenBank/DDBJ whole genome shotgun (WGS) entry which is preliminary data.</text>
</comment>
<dbReference type="GO" id="GO:0005656">
    <property type="term" value="C:nuclear pre-replicative complex"/>
    <property type="evidence" value="ECO:0007669"/>
    <property type="project" value="TreeGrafter"/>
</dbReference>
<dbReference type="GO" id="GO:0120330">
    <property type="term" value="C:rixosome complex"/>
    <property type="evidence" value="ECO:0007669"/>
    <property type="project" value="UniProtKB-UniRule"/>
</dbReference>
<keyword evidence="4" id="KW-0677">Repeat</keyword>
<feature type="repeat" description="WD" evidence="5">
    <location>
        <begin position="142"/>
        <end position="175"/>
    </location>
</feature>
<dbReference type="PANTHER" id="PTHR18763">
    <property type="entry name" value="WD-REPEAT PROTEIN 18"/>
    <property type="match status" value="1"/>
</dbReference>
<dbReference type="Gene3D" id="2.130.10.10">
    <property type="entry name" value="YVTN repeat-like/Quinoprotein amine dehydrogenase"/>
    <property type="match status" value="2"/>
</dbReference>
<comment type="function">
    <text evidence="1 6">Component of the RIX1 complex required for processing of ITS2 sequences from 35S pre-rRNA.</text>
</comment>
<organism evidence="8 9">
    <name type="scientific">Cryomyces minteri</name>
    <dbReference type="NCBI Taxonomy" id="331657"/>
    <lineage>
        <taxon>Eukaryota</taxon>
        <taxon>Fungi</taxon>
        <taxon>Dikarya</taxon>
        <taxon>Ascomycota</taxon>
        <taxon>Pezizomycotina</taxon>
        <taxon>Dothideomycetes</taxon>
        <taxon>Dothideomycetes incertae sedis</taxon>
        <taxon>Cryomyces</taxon>
    </lineage>
</organism>
<keyword evidence="3 5" id="KW-0853">WD repeat</keyword>
<evidence type="ECO:0000256" key="3">
    <source>
        <dbReference type="ARBA" id="ARBA00022574"/>
    </source>
</evidence>
<evidence type="ECO:0000313" key="9">
    <source>
        <dbReference type="Proteomes" id="UP000308768"/>
    </source>
</evidence>
<dbReference type="Pfam" id="PF00400">
    <property type="entry name" value="WD40"/>
    <property type="match status" value="2"/>
</dbReference>
<feature type="compositionally biased region" description="Acidic residues" evidence="7">
    <location>
        <begin position="569"/>
        <end position="581"/>
    </location>
</feature>
<feature type="repeat" description="WD" evidence="5">
    <location>
        <begin position="202"/>
        <end position="246"/>
    </location>
</feature>
<keyword evidence="6" id="KW-0698">rRNA processing</keyword>
<dbReference type="PROSITE" id="PS50294">
    <property type="entry name" value="WD_REPEATS_REGION"/>
    <property type="match status" value="2"/>
</dbReference>